<gene>
    <name evidence="6" type="ORF">FHK82_02765</name>
</gene>
<sequence>MSSNNNKTARCPVGESRCEHIDALLLLREERDALSELVLTDPLTRLFNYRHFSQSLEQELERTHRTGHPTALIMLDLDHFKRVNDQWGHEAGNRVLRQTADLMVSLLRKIDVPCRYGGEEFALILPGTPLPRAVNAANRLRMAIEESPVLIDDLPLSITASLGVGVYMRESHFSAEAFVKQVDSLLYQAKESGRNRVAHPDLESLKPKGQVGAEEKAALYGSD</sequence>
<dbReference type="Proteomes" id="UP000317355">
    <property type="component" value="Unassembled WGS sequence"/>
</dbReference>
<evidence type="ECO:0000313" key="7">
    <source>
        <dbReference type="Proteomes" id="UP000317355"/>
    </source>
</evidence>
<protein>
    <recommendedName>
        <fullName evidence="2">diguanylate cyclase</fullName>
        <ecNumber evidence="2">2.7.7.65</ecNumber>
    </recommendedName>
</protein>
<dbReference type="InterPro" id="IPR000160">
    <property type="entry name" value="GGDEF_dom"/>
</dbReference>
<evidence type="ECO:0000256" key="2">
    <source>
        <dbReference type="ARBA" id="ARBA00012528"/>
    </source>
</evidence>
<dbReference type="EC" id="2.7.7.65" evidence="2"/>
<dbReference type="SMART" id="SM00267">
    <property type="entry name" value="GGDEF"/>
    <property type="match status" value="1"/>
</dbReference>
<dbReference type="CDD" id="cd01949">
    <property type="entry name" value="GGDEF"/>
    <property type="match status" value="1"/>
</dbReference>
<dbReference type="AlphaFoldDB" id="A0A558DFV3"/>
<dbReference type="PANTHER" id="PTHR45138:SF9">
    <property type="entry name" value="DIGUANYLATE CYCLASE DGCM-RELATED"/>
    <property type="match status" value="1"/>
</dbReference>
<evidence type="ECO:0000313" key="6">
    <source>
        <dbReference type="EMBL" id="TVT59915.1"/>
    </source>
</evidence>
<comment type="cofactor">
    <cofactor evidence="1">
        <name>Mg(2+)</name>
        <dbReference type="ChEBI" id="CHEBI:18420"/>
    </cofactor>
</comment>
<dbReference type="InterPro" id="IPR050469">
    <property type="entry name" value="Diguanylate_Cyclase"/>
</dbReference>
<dbReference type="PANTHER" id="PTHR45138">
    <property type="entry name" value="REGULATORY COMPONENTS OF SENSORY TRANSDUCTION SYSTEM"/>
    <property type="match status" value="1"/>
</dbReference>
<dbReference type="Pfam" id="PF00990">
    <property type="entry name" value="GGDEF"/>
    <property type="match status" value="1"/>
</dbReference>
<evidence type="ECO:0000256" key="3">
    <source>
        <dbReference type="ARBA" id="ARBA00034247"/>
    </source>
</evidence>
<dbReference type="GO" id="GO:0052621">
    <property type="term" value="F:diguanylate cyclase activity"/>
    <property type="evidence" value="ECO:0007669"/>
    <property type="project" value="UniProtKB-EC"/>
</dbReference>
<evidence type="ECO:0000259" key="5">
    <source>
        <dbReference type="PROSITE" id="PS50887"/>
    </source>
</evidence>
<dbReference type="FunFam" id="3.30.70.270:FF:000001">
    <property type="entry name" value="Diguanylate cyclase domain protein"/>
    <property type="match status" value="1"/>
</dbReference>
<comment type="catalytic activity">
    <reaction evidence="3">
        <text>2 GTP = 3',3'-c-di-GMP + 2 diphosphate</text>
        <dbReference type="Rhea" id="RHEA:24898"/>
        <dbReference type="ChEBI" id="CHEBI:33019"/>
        <dbReference type="ChEBI" id="CHEBI:37565"/>
        <dbReference type="ChEBI" id="CHEBI:58805"/>
        <dbReference type="EC" id="2.7.7.65"/>
    </reaction>
</comment>
<proteinExistence type="predicted"/>
<evidence type="ECO:0000256" key="1">
    <source>
        <dbReference type="ARBA" id="ARBA00001946"/>
    </source>
</evidence>
<dbReference type="GO" id="GO:1902201">
    <property type="term" value="P:negative regulation of bacterial-type flagellum-dependent cell motility"/>
    <property type="evidence" value="ECO:0007669"/>
    <property type="project" value="TreeGrafter"/>
</dbReference>
<feature type="domain" description="GGDEF" evidence="5">
    <location>
        <begin position="68"/>
        <end position="202"/>
    </location>
</feature>
<dbReference type="InterPro" id="IPR029787">
    <property type="entry name" value="Nucleotide_cyclase"/>
</dbReference>
<dbReference type="GO" id="GO:0043709">
    <property type="term" value="P:cell adhesion involved in single-species biofilm formation"/>
    <property type="evidence" value="ECO:0007669"/>
    <property type="project" value="TreeGrafter"/>
</dbReference>
<dbReference type="SUPFAM" id="SSF55073">
    <property type="entry name" value="Nucleotide cyclase"/>
    <property type="match status" value="1"/>
</dbReference>
<dbReference type="Gene3D" id="3.30.70.270">
    <property type="match status" value="1"/>
</dbReference>
<feature type="region of interest" description="Disordered" evidence="4">
    <location>
        <begin position="198"/>
        <end position="223"/>
    </location>
</feature>
<dbReference type="PROSITE" id="PS50887">
    <property type="entry name" value="GGDEF"/>
    <property type="match status" value="1"/>
</dbReference>
<name>A0A558DFV3_9GAMM</name>
<dbReference type="GO" id="GO:0005886">
    <property type="term" value="C:plasma membrane"/>
    <property type="evidence" value="ECO:0007669"/>
    <property type="project" value="TreeGrafter"/>
</dbReference>
<evidence type="ECO:0000256" key="4">
    <source>
        <dbReference type="SAM" id="MobiDB-lite"/>
    </source>
</evidence>
<organism evidence="6 7">
    <name type="scientific">Sedimenticola thiotaurini</name>
    <dbReference type="NCBI Taxonomy" id="1543721"/>
    <lineage>
        <taxon>Bacteria</taxon>
        <taxon>Pseudomonadati</taxon>
        <taxon>Pseudomonadota</taxon>
        <taxon>Gammaproteobacteria</taxon>
        <taxon>Chromatiales</taxon>
        <taxon>Sedimenticolaceae</taxon>
        <taxon>Sedimenticola</taxon>
    </lineage>
</organism>
<dbReference type="NCBIfam" id="TIGR00254">
    <property type="entry name" value="GGDEF"/>
    <property type="match status" value="1"/>
</dbReference>
<dbReference type="EMBL" id="VMRY01000003">
    <property type="protein sequence ID" value="TVT59915.1"/>
    <property type="molecule type" value="Genomic_DNA"/>
</dbReference>
<comment type="caution">
    <text evidence="6">The sequence shown here is derived from an EMBL/GenBank/DDBJ whole genome shotgun (WGS) entry which is preliminary data.</text>
</comment>
<dbReference type="InterPro" id="IPR043128">
    <property type="entry name" value="Rev_trsase/Diguanyl_cyclase"/>
</dbReference>
<accession>A0A558DFV3</accession>
<reference evidence="6 7" key="1">
    <citation type="submission" date="2019-07" db="EMBL/GenBank/DDBJ databases">
        <title>The pathways for chlorine oxyanion respiration interact through the shared metabolite chlorate.</title>
        <authorList>
            <person name="Barnum T.P."/>
            <person name="Cheng Y."/>
            <person name="Hill K.A."/>
            <person name="Lucas L.N."/>
            <person name="Carlson H.K."/>
            <person name="Coates J.D."/>
        </authorList>
    </citation>
    <scope>NUCLEOTIDE SEQUENCE [LARGE SCALE GENOMIC DNA]</scope>
    <source>
        <strain evidence="6">BK-3</strain>
    </source>
</reference>